<proteinExistence type="predicted"/>
<dbReference type="InterPro" id="IPR058240">
    <property type="entry name" value="rSAM_sf"/>
</dbReference>
<dbReference type="SFLD" id="SFLDG01065">
    <property type="entry name" value="anaerobic_coproporphyrinogen-I"/>
    <property type="match status" value="1"/>
</dbReference>
<accession>A0A150FQF7</accession>
<evidence type="ECO:0000313" key="8">
    <source>
        <dbReference type="Proteomes" id="UP000092605"/>
    </source>
</evidence>
<dbReference type="PANTHER" id="PTHR13932">
    <property type="entry name" value="COPROPORPHYRINIGEN III OXIDASE"/>
    <property type="match status" value="1"/>
</dbReference>
<keyword evidence="4" id="KW-0411">Iron-sulfur</keyword>
<comment type="caution">
    <text evidence="6">The sequence shown here is derived from an EMBL/GenBank/DDBJ whole genome shotgun (WGS) entry which is preliminary data.</text>
</comment>
<evidence type="ECO:0000256" key="4">
    <source>
        <dbReference type="ARBA" id="ARBA00023014"/>
    </source>
</evidence>
<dbReference type="STRING" id="1121328.JWYL7_0510"/>
<gene>
    <name evidence="6" type="ORF">JWYL7_0510</name>
    <name evidence="7" type="ORF">SAMN05661008_00379</name>
</gene>
<keyword evidence="3" id="KW-0408">Iron</keyword>
<dbReference type="PROSITE" id="PS51918">
    <property type="entry name" value="RADICAL_SAM"/>
    <property type="match status" value="1"/>
</dbReference>
<dbReference type="InterPro" id="IPR034505">
    <property type="entry name" value="Coproporphyrinogen-III_oxidase"/>
</dbReference>
<dbReference type="InterPro" id="IPR023995">
    <property type="entry name" value="HemZ"/>
</dbReference>
<dbReference type="GO" id="GO:0016491">
    <property type="term" value="F:oxidoreductase activity"/>
    <property type="evidence" value="ECO:0007669"/>
    <property type="project" value="UniProtKB-KW"/>
</dbReference>
<dbReference type="PATRIC" id="fig|1121328.3.peg.509"/>
<reference evidence="7 9" key="2">
    <citation type="submission" date="2016-11" db="EMBL/GenBank/DDBJ databases">
        <authorList>
            <person name="Varghese N."/>
            <person name="Submissions S."/>
        </authorList>
    </citation>
    <scope>NUCLEOTIDE SEQUENCE [LARGE SCALE GENOMIC DNA]</scope>
    <source>
        <strain evidence="7 9">DSM 7308</strain>
    </source>
</reference>
<keyword evidence="6" id="KW-0560">Oxidoreductase</keyword>
<evidence type="ECO:0000313" key="7">
    <source>
        <dbReference type="EMBL" id="SHK51789.1"/>
    </source>
</evidence>
<dbReference type="GO" id="GO:0006779">
    <property type="term" value="P:porphyrin-containing compound biosynthetic process"/>
    <property type="evidence" value="ECO:0007669"/>
    <property type="project" value="TreeGrafter"/>
</dbReference>
<dbReference type="EC" id="1.3.99.22" evidence="6"/>
<evidence type="ECO:0000313" key="6">
    <source>
        <dbReference type="EMBL" id="KXZ39435.1"/>
    </source>
</evidence>
<evidence type="ECO:0000256" key="1">
    <source>
        <dbReference type="ARBA" id="ARBA00022691"/>
    </source>
</evidence>
<dbReference type="InterPro" id="IPR006638">
    <property type="entry name" value="Elp3/MiaA/NifB-like_rSAM"/>
</dbReference>
<name>A0A150FQF7_CLOPD</name>
<evidence type="ECO:0000256" key="2">
    <source>
        <dbReference type="ARBA" id="ARBA00022723"/>
    </source>
</evidence>
<evidence type="ECO:0000313" key="9">
    <source>
        <dbReference type="Proteomes" id="UP000323392"/>
    </source>
</evidence>
<organism evidence="6 8">
    <name type="scientific">Alkalithermobacter thermoalcaliphilus JW-YL-7 = DSM 7308</name>
    <dbReference type="NCBI Taxonomy" id="1121328"/>
    <lineage>
        <taxon>Bacteria</taxon>
        <taxon>Bacillati</taxon>
        <taxon>Bacillota</taxon>
        <taxon>Clostridia</taxon>
        <taxon>Peptostreptococcales</taxon>
        <taxon>Tepidibacteraceae</taxon>
        <taxon>Alkalithermobacter</taxon>
    </lineage>
</organism>
<dbReference type="PANTHER" id="PTHR13932:SF1">
    <property type="entry name" value="OXYGEN-INDEPENDENT COPROPORPHYRINOGEN-III OXIDASE-LIKE PROTEIN HEMZ"/>
    <property type="match status" value="1"/>
</dbReference>
<evidence type="ECO:0000259" key="5">
    <source>
        <dbReference type="PROSITE" id="PS51918"/>
    </source>
</evidence>
<dbReference type="EMBL" id="FRBG01000002">
    <property type="protein sequence ID" value="SHK51789.1"/>
    <property type="molecule type" value="Genomic_DNA"/>
</dbReference>
<dbReference type="GO" id="GO:0046872">
    <property type="term" value="F:metal ion binding"/>
    <property type="evidence" value="ECO:0007669"/>
    <property type="project" value="UniProtKB-KW"/>
</dbReference>
<dbReference type="RefSeq" id="WP_066068621.1">
    <property type="nucleotide sequence ID" value="NZ_FRBG01000002.1"/>
</dbReference>
<dbReference type="Pfam" id="PF04055">
    <property type="entry name" value="Radical_SAM"/>
    <property type="match status" value="1"/>
</dbReference>
<keyword evidence="9" id="KW-1185">Reference proteome</keyword>
<sequence length="491" mass="56909">MLNIFLKGHDYRYEVGELVKIFTSNFRFEDSDRTNVLINEVLTENRYIISKASIYENNILKFYSEEKSEILLSDRENIKELKRLIKKSIFEVLKRKYNTYAPWGILTGVRPTKIVHELIDNDLNENQIKDILIKKYNISESKADLLITVAIAERKFIYPVDGKKISLYISIPFCPTRCLYCSFVSNDLKSSSKYTKDYIDALIKEIKGVSKIIEKSNKKIQTIYMGGGTPTSIDSSQLKIIIDEIYKNFDLSNLEEFTVEAGRPDTIDKQKLKVLKDMDVTRISINPQTMNDKTLREIGRNHTTQDIINAFYMAKDVGFENINMDIILGLPNETIQMVENTLQSILRLSPESLTVHTMAVKRASKLKENIQNYDLSHYNEVVNMIQLSQIYAEKMNLKPYYMYRQKHMVGNLENIGYAKQGFECIYNIQIMEEKQTILALGAGAVSKVVYLDENRIERIPNVKDIQSYILRVDEMIKRKEGEVLKNAYKSS</sequence>
<dbReference type="SFLD" id="SFLDG01082">
    <property type="entry name" value="B12-binding_domain_containing"/>
    <property type="match status" value="1"/>
</dbReference>
<dbReference type="Gene3D" id="3.20.20.70">
    <property type="entry name" value="Aldolase class I"/>
    <property type="match status" value="1"/>
</dbReference>
<dbReference type="NCBIfam" id="TIGR03994">
    <property type="entry name" value="rSAM_HemZ"/>
    <property type="match status" value="1"/>
</dbReference>
<dbReference type="Proteomes" id="UP000092605">
    <property type="component" value="Unassembled WGS sequence"/>
</dbReference>
<dbReference type="GO" id="GO:0005737">
    <property type="term" value="C:cytoplasm"/>
    <property type="evidence" value="ECO:0007669"/>
    <property type="project" value="TreeGrafter"/>
</dbReference>
<dbReference type="InterPro" id="IPR007197">
    <property type="entry name" value="rSAM"/>
</dbReference>
<protein>
    <submittedName>
        <fullName evidence="6">Coproporphyrinogen III oxidase</fullName>
        <ecNumber evidence="6">1.3.99.22</ecNumber>
    </submittedName>
    <submittedName>
        <fullName evidence="7">Oxygen-independent coproporphyrinogen-3 oxidase</fullName>
    </submittedName>
</protein>
<evidence type="ECO:0000256" key="3">
    <source>
        <dbReference type="ARBA" id="ARBA00023004"/>
    </source>
</evidence>
<dbReference type="SMART" id="SM00729">
    <property type="entry name" value="Elp3"/>
    <property type="match status" value="1"/>
</dbReference>
<dbReference type="GO" id="GO:0051539">
    <property type="term" value="F:4 iron, 4 sulfur cluster binding"/>
    <property type="evidence" value="ECO:0007669"/>
    <property type="project" value="TreeGrafter"/>
</dbReference>
<dbReference type="AlphaFoldDB" id="A0A150FQF7"/>
<reference evidence="6 8" key="1">
    <citation type="submission" date="2016-02" db="EMBL/GenBank/DDBJ databases">
        <title>Draft genome sequence for Clostridium paradoxum JW-YL-7.</title>
        <authorList>
            <person name="Utturkar S.M."/>
            <person name="Lancaster A."/>
            <person name="Poole F.L."/>
            <person name="Adams M.W."/>
            <person name="Brown S.D."/>
        </authorList>
    </citation>
    <scope>NUCLEOTIDE SEQUENCE [LARGE SCALE GENOMIC DNA]</scope>
    <source>
        <strain evidence="6 8">JW-YL-7</strain>
    </source>
</reference>
<dbReference type="SUPFAM" id="SSF102114">
    <property type="entry name" value="Radical SAM enzymes"/>
    <property type="match status" value="1"/>
</dbReference>
<dbReference type="OrthoDB" id="9808022at2"/>
<dbReference type="EMBL" id="LSFY01000001">
    <property type="protein sequence ID" value="KXZ39435.1"/>
    <property type="molecule type" value="Genomic_DNA"/>
</dbReference>
<keyword evidence="1" id="KW-0949">S-adenosyl-L-methionine</keyword>
<keyword evidence="2" id="KW-0479">Metal-binding</keyword>
<dbReference type="SFLD" id="SFLDF00310">
    <property type="entry name" value="oxygen-independent_coproporphy"/>
    <property type="match status" value="1"/>
</dbReference>
<dbReference type="Proteomes" id="UP000323392">
    <property type="component" value="Unassembled WGS sequence"/>
</dbReference>
<dbReference type="SFLD" id="SFLDS00029">
    <property type="entry name" value="Radical_SAM"/>
    <property type="match status" value="1"/>
</dbReference>
<dbReference type="InterPro" id="IPR013785">
    <property type="entry name" value="Aldolase_TIM"/>
</dbReference>
<feature type="domain" description="Radical SAM core" evidence="5">
    <location>
        <begin position="159"/>
        <end position="404"/>
    </location>
</feature>